<organism evidence="1 2">
    <name type="scientific">Paraburkholderia phymatum</name>
    <dbReference type="NCBI Taxonomy" id="148447"/>
    <lineage>
        <taxon>Bacteria</taxon>
        <taxon>Pseudomonadati</taxon>
        <taxon>Pseudomonadota</taxon>
        <taxon>Betaproteobacteria</taxon>
        <taxon>Burkholderiales</taxon>
        <taxon>Burkholderiaceae</taxon>
        <taxon>Paraburkholderia</taxon>
    </lineage>
</organism>
<evidence type="ECO:0000313" key="2">
    <source>
        <dbReference type="Proteomes" id="UP001558850"/>
    </source>
</evidence>
<name>A0ACC6UDH6_9BURK</name>
<dbReference type="EMBL" id="JBFRCH010000067">
    <property type="protein sequence ID" value="MEX3937765.1"/>
    <property type="molecule type" value="Genomic_DNA"/>
</dbReference>
<reference evidence="1" key="1">
    <citation type="submission" date="2024-07" db="EMBL/GenBank/DDBJ databases">
        <title>A survey of Mimosa microsymbionts across Brazilian biomes reveals a high diversity of Paraburkholderia nodulating endemic species, but also that Cupriavidus is common as a symbiont of widespread species.</title>
        <authorList>
            <person name="Rouws L."/>
            <person name="Barauna A."/>
            <person name="Beukes C."/>
            <person name="Rouws J.R.C."/>
            <person name="De Faria S.M."/>
            <person name="Gross E."/>
            <person name="Bueno Dos Reis Junior F."/>
            <person name="Simon M.F."/>
            <person name="Maluk M."/>
            <person name="Odee D.W."/>
            <person name="Kenicer G."/>
            <person name="Young J.P.W."/>
            <person name="Reis V.M."/>
            <person name="Zilli J."/>
            <person name="James E.K."/>
        </authorList>
    </citation>
    <scope>NUCLEOTIDE SEQUENCE</scope>
    <source>
        <strain evidence="1">EG181B</strain>
    </source>
</reference>
<dbReference type="Proteomes" id="UP001558850">
    <property type="component" value="Unassembled WGS sequence"/>
</dbReference>
<accession>A0ACC6UDH6</accession>
<evidence type="ECO:0000313" key="1">
    <source>
        <dbReference type="EMBL" id="MEX3937765.1"/>
    </source>
</evidence>
<comment type="caution">
    <text evidence="1">The sequence shown here is derived from an EMBL/GenBank/DDBJ whole genome shotgun (WGS) entry which is preliminary data.</text>
</comment>
<keyword evidence="2" id="KW-1185">Reference proteome</keyword>
<gene>
    <name evidence="1" type="ORF">AB4Y32_39725</name>
</gene>
<proteinExistence type="predicted"/>
<protein>
    <submittedName>
        <fullName evidence="1">SDR family oxidoreductase</fullName>
    </submittedName>
</protein>
<sequence>MELELKGKRALVTCAGSGLGAACAAQLAAEGATVVALSRSVPTSRPQYEGEVEGGTVTHLACDITDPSRIRNVMRDVGNVDIVIFVPVRERQDSLTGIGADEYHMTLMRNFFPFLELVQSNLPGMIERKFGRVVSLLGSSTMAPLWDHSLANVGRSAIAVLGSGAAREFSVYNVTFNNIILGIFDTPGLRNLWKARAEEQGISFDDYKGGRLVTIPARTIGNVNQCAYLVTLLASPMMSYMTGQSIRIDGGQHLCV</sequence>